<keyword evidence="3" id="KW-1185">Reference proteome</keyword>
<gene>
    <name evidence="2" type="ORF">G4Y79_11000</name>
</gene>
<sequence>MSNIPTKLEETREDFSFITNRMERQEYLIQLADGFNEVKVPERIASQPYDESHRVPSCESEAFVWAEENEDGTLKYWFDVLNPQGLSAMAIAVILDDALSGAPLDQVANVQADIVFDFFGKNIAMGKGQGLMGIVNMVVAEAKRRQGK</sequence>
<accession>A0A7S8IGM9</accession>
<organism evidence="2 3">
    <name type="scientific">Phototrophicus methaneseepsis</name>
    <dbReference type="NCBI Taxonomy" id="2710758"/>
    <lineage>
        <taxon>Bacteria</taxon>
        <taxon>Bacillati</taxon>
        <taxon>Chloroflexota</taxon>
        <taxon>Candidatus Thermofontia</taxon>
        <taxon>Phototrophicales</taxon>
        <taxon>Phototrophicaceae</taxon>
        <taxon>Phototrophicus</taxon>
    </lineage>
</organism>
<evidence type="ECO:0000313" key="3">
    <source>
        <dbReference type="Proteomes" id="UP000594468"/>
    </source>
</evidence>
<dbReference type="Gene3D" id="3.90.1010.10">
    <property type="match status" value="1"/>
</dbReference>
<dbReference type="EMBL" id="CP062983">
    <property type="protein sequence ID" value="QPC84867.1"/>
    <property type="molecule type" value="Genomic_DNA"/>
</dbReference>
<feature type="domain" description="Fe-S metabolism associated" evidence="1">
    <location>
        <begin position="13"/>
        <end position="138"/>
    </location>
</feature>
<dbReference type="KEGG" id="pmet:G4Y79_11000"/>
<dbReference type="RefSeq" id="WP_195172930.1">
    <property type="nucleotide sequence ID" value="NZ_CP062983.1"/>
</dbReference>
<evidence type="ECO:0000313" key="2">
    <source>
        <dbReference type="EMBL" id="QPC84867.1"/>
    </source>
</evidence>
<dbReference type="Pfam" id="PF02657">
    <property type="entry name" value="SufE"/>
    <property type="match status" value="1"/>
</dbReference>
<dbReference type="AlphaFoldDB" id="A0A7S8IGM9"/>
<proteinExistence type="predicted"/>
<dbReference type="Proteomes" id="UP000594468">
    <property type="component" value="Chromosome"/>
</dbReference>
<protein>
    <submittedName>
        <fullName evidence="2">SufE family protein</fullName>
    </submittedName>
</protein>
<dbReference type="SUPFAM" id="SSF82649">
    <property type="entry name" value="SufE/NifU"/>
    <property type="match status" value="1"/>
</dbReference>
<evidence type="ECO:0000259" key="1">
    <source>
        <dbReference type="Pfam" id="PF02657"/>
    </source>
</evidence>
<reference evidence="2 3" key="1">
    <citation type="submission" date="2020-02" db="EMBL/GenBank/DDBJ databases">
        <authorList>
            <person name="Zheng R.K."/>
            <person name="Sun C.M."/>
        </authorList>
    </citation>
    <scope>NUCLEOTIDE SEQUENCE [LARGE SCALE GENOMIC DNA]</scope>
    <source>
        <strain evidence="3">rifampicinis</strain>
    </source>
</reference>
<dbReference type="InterPro" id="IPR003808">
    <property type="entry name" value="Fe-S_metab-assoc_dom"/>
</dbReference>
<name>A0A7S8IGM9_9CHLR</name>